<dbReference type="AlphaFoldDB" id="A0A292PUY9"/>
<feature type="compositionally biased region" description="Low complexity" evidence="4">
    <location>
        <begin position="98"/>
        <end position="111"/>
    </location>
</feature>
<dbReference type="PANTHER" id="PTHR12940">
    <property type="entry name" value="ES-2 PROTEIN - RELATED"/>
    <property type="match status" value="1"/>
</dbReference>
<name>A0A292PUY9_9PEZI</name>
<evidence type="ECO:0000313" key="6">
    <source>
        <dbReference type="Proteomes" id="UP001412239"/>
    </source>
</evidence>
<feature type="region of interest" description="Disordered" evidence="4">
    <location>
        <begin position="202"/>
        <end position="228"/>
    </location>
</feature>
<evidence type="ECO:0000313" key="5">
    <source>
        <dbReference type="EMBL" id="CUS11412.1"/>
    </source>
</evidence>
<keyword evidence="3" id="KW-0539">Nucleus</keyword>
<feature type="region of interest" description="Disordered" evidence="4">
    <location>
        <begin position="1"/>
        <end position="33"/>
    </location>
</feature>
<proteinExistence type="inferred from homology"/>
<dbReference type="Proteomes" id="UP001412239">
    <property type="component" value="Unassembled WGS sequence"/>
</dbReference>
<evidence type="ECO:0000256" key="2">
    <source>
        <dbReference type="ARBA" id="ARBA00009072"/>
    </source>
</evidence>
<organism evidence="5 6">
    <name type="scientific">Tuber aestivum</name>
    <name type="common">summer truffle</name>
    <dbReference type="NCBI Taxonomy" id="59557"/>
    <lineage>
        <taxon>Eukaryota</taxon>
        <taxon>Fungi</taxon>
        <taxon>Dikarya</taxon>
        <taxon>Ascomycota</taxon>
        <taxon>Pezizomycotina</taxon>
        <taxon>Pezizomycetes</taxon>
        <taxon>Pezizales</taxon>
        <taxon>Tuberaceae</taxon>
        <taxon>Tuber</taxon>
    </lineage>
</organism>
<reference evidence="5" key="1">
    <citation type="submission" date="2015-10" db="EMBL/GenBank/DDBJ databases">
        <authorList>
            <person name="Regsiter A."/>
            <person name="william w."/>
        </authorList>
    </citation>
    <scope>NUCLEOTIDE SEQUENCE</scope>
    <source>
        <strain evidence="5">Montdore</strain>
    </source>
</reference>
<evidence type="ECO:0000256" key="1">
    <source>
        <dbReference type="ARBA" id="ARBA00004123"/>
    </source>
</evidence>
<evidence type="ECO:0008006" key="7">
    <source>
        <dbReference type="Google" id="ProtNLM"/>
    </source>
</evidence>
<gene>
    <name evidence="5" type="ORF">GSTUAT00004514001</name>
</gene>
<dbReference type="PANTHER" id="PTHR12940:SF0">
    <property type="entry name" value="SPLICING FACTOR ESS-2 HOMOLOG"/>
    <property type="match status" value="1"/>
</dbReference>
<dbReference type="InterPro" id="IPR019148">
    <property type="entry name" value="Nuclear_protein_DGCR14_ESS-2"/>
</dbReference>
<keyword evidence="6" id="KW-1185">Reference proteome</keyword>
<comment type="similarity">
    <text evidence="2">Belongs to the ESS2 family.</text>
</comment>
<evidence type="ECO:0000256" key="3">
    <source>
        <dbReference type="ARBA" id="ARBA00023242"/>
    </source>
</evidence>
<dbReference type="EMBL" id="LN891022">
    <property type="protein sequence ID" value="CUS11412.1"/>
    <property type="molecule type" value="Genomic_DNA"/>
</dbReference>
<feature type="compositionally biased region" description="Polar residues" evidence="4">
    <location>
        <begin position="118"/>
        <end position="127"/>
    </location>
</feature>
<evidence type="ECO:0000256" key="4">
    <source>
        <dbReference type="SAM" id="MobiDB-lite"/>
    </source>
</evidence>
<dbReference type="Pfam" id="PF09751">
    <property type="entry name" value="Es2"/>
    <property type="match status" value="1"/>
</dbReference>
<feature type="region of interest" description="Disordered" evidence="4">
    <location>
        <begin position="390"/>
        <end position="421"/>
    </location>
</feature>
<accession>A0A292PUY9</accession>
<dbReference type="GO" id="GO:0071013">
    <property type="term" value="C:catalytic step 2 spliceosome"/>
    <property type="evidence" value="ECO:0007669"/>
    <property type="project" value="TreeGrafter"/>
</dbReference>
<sequence>MASSSADSKALTRKVDMELMPPPPPAKRIKRPPVVLDEDRYTDALVQSEIIARDFFPGLIETKHQQEYLDALDSHDTEWIREAGRRLTEVMTTPRLGRTRRGTSLTTPTPRAFRELSATPTASSNPMASAEDSGEKEVEKPVYEKHLSLDAFQAKYTSEDNASFNDLLDKQNQKKRSAYAFLWNDNRIPGFRTKAHQKRLKAQAESEEKAGGPMKSLAWKDNRKPFPNTWKAEPKNGLMFTPELSPPPAPSSTDRELPPKAIAYSNTRMPAPPPPKLPNSPTRSVICDAISGNPRPLPSESRFGAAETPRVNGYSFVDDAPSPSPSELGAPPLTWGSLASISDPTTTPAPFKLAPTPKRELLHHRMVDRVAKGKRAPVNPLLSVVTAATATGGTGTTPRMTPLGGNGKGREIPTFKSTPRTALTPAGQRLLGNLKARRGGDSGIFGASAGTPGSARSRFMPTPRAGKK</sequence>
<protein>
    <recommendedName>
        <fullName evidence="7">Nuclear protein DGCR14</fullName>
    </recommendedName>
</protein>
<feature type="region of interest" description="Disordered" evidence="4">
    <location>
        <begin position="98"/>
        <end position="139"/>
    </location>
</feature>
<comment type="subcellular location">
    <subcellularLocation>
        <location evidence="1">Nucleus</location>
    </subcellularLocation>
</comment>
<feature type="region of interest" description="Disordered" evidence="4">
    <location>
        <begin position="436"/>
        <end position="468"/>
    </location>
</feature>